<evidence type="ECO:0000313" key="1">
    <source>
        <dbReference type="EMBL" id="KAI0027208.1"/>
    </source>
</evidence>
<dbReference type="EMBL" id="MU273965">
    <property type="protein sequence ID" value="KAI0027208.1"/>
    <property type="molecule type" value="Genomic_DNA"/>
</dbReference>
<proteinExistence type="predicted"/>
<reference evidence="1" key="1">
    <citation type="submission" date="2021-02" db="EMBL/GenBank/DDBJ databases">
        <authorList>
            <consortium name="DOE Joint Genome Institute"/>
            <person name="Ahrendt S."/>
            <person name="Looney B.P."/>
            <person name="Miyauchi S."/>
            <person name="Morin E."/>
            <person name="Drula E."/>
            <person name="Courty P.E."/>
            <person name="Chicoki N."/>
            <person name="Fauchery L."/>
            <person name="Kohler A."/>
            <person name="Kuo A."/>
            <person name="Labutti K."/>
            <person name="Pangilinan J."/>
            <person name="Lipzen A."/>
            <person name="Riley R."/>
            <person name="Andreopoulos W."/>
            <person name="He G."/>
            <person name="Johnson J."/>
            <person name="Barry K.W."/>
            <person name="Grigoriev I.V."/>
            <person name="Nagy L."/>
            <person name="Hibbett D."/>
            <person name="Henrissat B."/>
            <person name="Matheny P.B."/>
            <person name="Labbe J."/>
            <person name="Martin F."/>
        </authorList>
    </citation>
    <scope>NUCLEOTIDE SEQUENCE</scope>
    <source>
        <strain evidence="1">EC-137</strain>
    </source>
</reference>
<evidence type="ECO:0000313" key="2">
    <source>
        <dbReference type="Proteomes" id="UP000814128"/>
    </source>
</evidence>
<organism evidence="1 2">
    <name type="scientific">Vararia minispora EC-137</name>
    <dbReference type="NCBI Taxonomy" id="1314806"/>
    <lineage>
        <taxon>Eukaryota</taxon>
        <taxon>Fungi</taxon>
        <taxon>Dikarya</taxon>
        <taxon>Basidiomycota</taxon>
        <taxon>Agaricomycotina</taxon>
        <taxon>Agaricomycetes</taxon>
        <taxon>Russulales</taxon>
        <taxon>Lachnocladiaceae</taxon>
        <taxon>Vararia</taxon>
    </lineage>
</organism>
<gene>
    <name evidence="1" type="ORF">K488DRAFT_91155</name>
</gene>
<keyword evidence="2" id="KW-1185">Reference proteome</keyword>
<accession>A0ACB8Q602</accession>
<sequence>MARYRRNGEFMADVFVHAALVAPACLANHGLHSTTRTLTPPATAGERGIDLPRPAYGARFDRAALEDKIVRPHLPVLSSAPLTGRSPPLVPNSELLGAPPPPSTSYPPASPHPRLQRTLAYDFVSSLYVNL</sequence>
<reference evidence="1" key="2">
    <citation type="journal article" date="2022" name="New Phytol.">
        <title>Evolutionary transition to the ectomycorrhizal habit in the genomes of a hyperdiverse lineage of mushroom-forming fungi.</title>
        <authorList>
            <person name="Looney B."/>
            <person name="Miyauchi S."/>
            <person name="Morin E."/>
            <person name="Drula E."/>
            <person name="Courty P.E."/>
            <person name="Kohler A."/>
            <person name="Kuo A."/>
            <person name="LaButti K."/>
            <person name="Pangilinan J."/>
            <person name="Lipzen A."/>
            <person name="Riley R."/>
            <person name="Andreopoulos W."/>
            <person name="He G."/>
            <person name="Johnson J."/>
            <person name="Nolan M."/>
            <person name="Tritt A."/>
            <person name="Barry K.W."/>
            <person name="Grigoriev I.V."/>
            <person name="Nagy L.G."/>
            <person name="Hibbett D."/>
            <person name="Henrissat B."/>
            <person name="Matheny P.B."/>
            <person name="Labbe J."/>
            <person name="Martin F.M."/>
        </authorList>
    </citation>
    <scope>NUCLEOTIDE SEQUENCE</scope>
    <source>
        <strain evidence="1">EC-137</strain>
    </source>
</reference>
<protein>
    <submittedName>
        <fullName evidence="1">Uncharacterized protein</fullName>
    </submittedName>
</protein>
<name>A0ACB8Q602_9AGAM</name>
<dbReference type="Proteomes" id="UP000814128">
    <property type="component" value="Unassembled WGS sequence"/>
</dbReference>
<comment type="caution">
    <text evidence="1">The sequence shown here is derived from an EMBL/GenBank/DDBJ whole genome shotgun (WGS) entry which is preliminary data.</text>
</comment>